<evidence type="ECO:0000313" key="1">
    <source>
        <dbReference type="EMBL" id="TWU56298.1"/>
    </source>
</evidence>
<comment type="caution">
    <text evidence="1">The sequence shown here is derived from an EMBL/GenBank/DDBJ whole genome shotgun (WGS) entry which is preliminary data.</text>
</comment>
<dbReference type="EMBL" id="SJPX01000002">
    <property type="protein sequence ID" value="TWU56298.1"/>
    <property type="molecule type" value="Genomic_DNA"/>
</dbReference>
<dbReference type="RefSeq" id="WP_146534310.1">
    <property type="nucleotide sequence ID" value="NZ_SJPX01000002.1"/>
</dbReference>
<sequence>MTGLIYLLSGDATLIAMEEAPYDTMDHLPTLGWSGSIAGHSSRNKRKNVTSEYVGEVLGGM</sequence>
<name>A0A5C6F4M3_9BACT</name>
<keyword evidence="2" id="KW-1185">Reference proteome</keyword>
<accession>A0A5C6F4M3</accession>
<gene>
    <name evidence="1" type="ORF">Poly59_26020</name>
</gene>
<protein>
    <submittedName>
        <fullName evidence="1">Uncharacterized protein</fullName>
    </submittedName>
</protein>
<reference evidence="1 2" key="1">
    <citation type="submission" date="2019-02" db="EMBL/GenBank/DDBJ databases">
        <title>Deep-cultivation of Planctomycetes and their phenomic and genomic characterization uncovers novel biology.</title>
        <authorList>
            <person name="Wiegand S."/>
            <person name="Jogler M."/>
            <person name="Boedeker C."/>
            <person name="Pinto D."/>
            <person name="Vollmers J."/>
            <person name="Rivas-Marin E."/>
            <person name="Kohn T."/>
            <person name="Peeters S.H."/>
            <person name="Heuer A."/>
            <person name="Rast P."/>
            <person name="Oberbeckmann S."/>
            <person name="Bunk B."/>
            <person name="Jeske O."/>
            <person name="Meyerdierks A."/>
            <person name="Storesund J.E."/>
            <person name="Kallscheuer N."/>
            <person name="Luecker S."/>
            <person name="Lage O.M."/>
            <person name="Pohl T."/>
            <person name="Merkel B.J."/>
            <person name="Hornburger P."/>
            <person name="Mueller R.-W."/>
            <person name="Bruemmer F."/>
            <person name="Labrenz M."/>
            <person name="Spormann A.M."/>
            <person name="Op Den Camp H."/>
            <person name="Overmann J."/>
            <person name="Amann R."/>
            <person name="Jetten M.S.M."/>
            <person name="Mascher T."/>
            <person name="Medema M.H."/>
            <person name="Devos D.P."/>
            <person name="Kaster A.-K."/>
            <person name="Ovreas L."/>
            <person name="Rohde M."/>
            <person name="Galperin M.Y."/>
            <person name="Jogler C."/>
        </authorList>
    </citation>
    <scope>NUCLEOTIDE SEQUENCE [LARGE SCALE GENOMIC DNA]</scope>
    <source>
        <strain evidence="1 2">Poly59</strain>
    </source>
</reference>
<organism evidence="1 2">
    <name type="scientific">Rubripirellula reticaptiva</name>
    <dbReference type="NCBI Taxonomy" id="2528013"/>
    <lineage>
        <taxon>Bacteria</taxon>
        <taxon>Pseudomonadati</taxon>
        <taxon>Planctomycetota</taxon>
        <taxon>Planctomycetia</taxon>
        <taxon>Pirellulales</taxon>
        <taxon>Pirellulaceae</taxon>
        <taxon>Rubripirellula</taxon>
    </lineage>
</organism>
<proteinExistence type="predicted"/>
<evidence type="ECO:0000313" key="2">
    <source>
        <dbReference type="Proteomes" id="UP000317977"/>
    </source>
</evidence>
<dbReference type="AlphaFoldDB" id="A0A5C6F4M3"/>
<dbReference type="Proteomes" id="UP000317977">
    <property type="component" value="Unassembled WGS sequence"/>
</dbReference>